<evidence type="ECO:0000313" key="2">
    <source>
        <dbReference type="Proteomes" id="UP000653730"/>
    </source>
</evidence>
<dbReference type="SUPFAM" id="SSF52833">
    <property type="entry name" value="Thioredoxin-like"/>
    <property type="match status" value="1"/>
</dbReference>
<sequence>MGFFDTIFGKKTPGRGGEEQDKRKKGPEWIPLTSEGQLDEIVQESASTAVIIFKHSTRCGISRMAYRNFESDWDTTVDGIKLYYLDLLAYRQVSNAVASRFGIAHESPQLLLLKDGKVVYHTSHGNITAQNVFQALER</sequence>
<dbReference type="AlphaFoldDB" id="A0A926Q416"/>
<name>A0A926Q416_9FLAO</name>
<gene>
    <name evidence="1" type="primary">ytxJ</name>
    <name evidence="1" type="ORF">IBL28_19395</name>
</gene>
<reference evidence="1 2" key="1">
    <citation type="submission" date="2020-09" db="EMBL/GenBank/DDBJ databases">
        <title>Sinomicrobium weinanense sp. nov., a halophilic bacteria isolated from saline-alkali soil.</title>
        <authorList>
            <person name="Wu P."/>
            <person name="Ren H."/>
            <person name="Mei Y."/>
            <person name="Liang Y."/>
            <person name="Chen Z."/>
        </authorList>
    </citation>
    <scope>NUCLEOTIDE SEQUENCE [LARGE SCALE GENOMIC DNA]</scope>
    <source>
        <strain evidence="1 2">FJxs</strain>
    </source>
</reference>
<dbReference type="NCBIfam" id="TIGR04019">
    <property type="entry name" value="B_thiol_YtxJ"/>
    <property type="match status" value="1"/>
</dbReference>
<evidence type="ECO:0000313" key="1">
    <source>
        <dbReference type="EMBL" id="MBC9798143.1"/>
    </source>
</evidence>
<organism evidence="1 2">
    <name type="scientific">Sinomicrobium weinanense</name>
    <dbReference type="NCBI Taxonomy" id="2842200"/>
    <lineage>
        <taxon>Bacteria</taxon>
        <taxon>Pseudomonadati</taxon>
        <taxon>Bacteroidota</taxon>
        <taxon>Flavobacteriia</taxon>
        <taxon>Flavobacteriales</taxon>
        <taxon>Flavobacteriaceae</taxon>
        <taxon>Sinomicrobium</taxon>
    </lineage>
</organism>
<dbReference type="InterPro" id="IPR036249">
    <property type="entry name" value="Thioredoxin-like_sf"/>
</dbReference>
<dbReference type="EMBL" id="JACVDC010000092">
    <property type="protein sequence ID" value="MBC9798143.1"/>
    <property type="molecule type" value="Genomic_DNA"/>
</dbReference>
<comment type="caution">
    <text evidence="1">The sequence shown here is derived from an EMBL/GenBank/DDBJ whole genome shotgun (WGS) entry which is preliminary data.</text>
</comment>
<proteinExistence type="predicted"/>
<dbReference type="Pfam" id="PF11009">
    <property type="entry name" value="BrxC"/>
    <property type="match status" value="1"/>
</dbReference>
<accession>A0A926Q416</accession>
<dbReference type="InterPro" id="IPR022551">
    <property type="entry name" value="BrxC"/>
</dbReference>
<protein>
    <submittedName>
        <fullName evidence="1">Bacillithiol system redox-active protein YtxJ</fullName>
    </submittedName>
</protein>
<dbReference type="Gene3D" id="3.40.30.10">
    <property type="entry name" value="Glutaredoxin"/>
    <property type="match status" value="1"/>
</dbReference>
<dbReference type="RefSeq" id="WP_187967269.1">
    <property type="nucleotide sequence ID" value="NZ_JACVDC010000092.1"/>
</dbReference>
<dbReference type="Proteomes" id="UP000653730">
    <property type="component" value="Unassembled WGS sequence"/>
</dbReference>
<keyword evidence="2" id="KW-1185">Reference proteome</keyword>